<protein>
    <submittedName>
        <fullName evidence="1">Uncharacterized protein</fullName>
    </submittedName>
</protein>
<evidence type="ECO:0000313" key="1">
    <source>
        <dbReference type="EMBL" id="MCY1076532.1"/>
    </source>
</evidence>
<reference evidence="1 2" key="1">
    <citation type="submission" date="2022-11" db="EMBL/GenBank/DDBJ databases">
        <title>Minimal conservation of predation-associated metabolite biosynthetic gene clusters underscores biosynthetic potential of Myxococcota including descriptions for ten novel species: Archangium lansinium sp. nov., Myxococcus landrumus sp. nov., Nannocystis bai.</title>
        <authorList>
            <person name="Ahearne A."/>
            <person name="Stevens C."/>
            <person name="Phillips K."/>
        </authorList>
    </citation>
    <scope>NUCLEOTIDE SEQUENCE [LARGE SCALE GENOMIC DNA]</scope>
    <source>
        <strain evidence="1 2">MIWBW</strain>
    </source>
</reference>
<proteinExistence type="predicted"/>
<accession>A0ABT4A4G9</accession>
<dbReference type="Proteomes" id="UP001207654">
    <property type="component" value="Unassembled WGS sequence"/>
</dbReference>
<dbReference type="EMBL" id="JAPNKA010000001">
    <property type="protein sequence ID" value="MCY1076532.1"/>
    <property type="molecule type" value="Genomic_DNA"/>
</dbReference>
<comment type="caution">
    <text evidence="1">The sequence shown here is derived from an EMBL/GenBank/DDBJ whole genome shotgun (WGS) entry which is preliminary data.</text>
</comment>
<dbReference type="RefSeq" id="WP_267535414.1">
    <property type="nucleotide sequence ID" value="NZ_JAPNKA010000001.1"/>
</dbReference>
<evidence type="ECO:0000313" key="2">
    <source>
        <dbReference type="Proteomes" id="UP001207654"/>
    </source>
</evidence>
<sequence>MKPEPFTEALVKLVHRYYPAGLRNDDPRYDASEEGQHLTTLIHANVQPSLAWKGFTQRLLKEFPDCHIWDTTIPYHDPCYSVRVSLPGFVTGAPRYDGIVCLLSQLAPVYALYASHTDKSLPGADYWLRFPPFPPEFQAHEAKLAGLIESTFGFTRLPNDTLFTPVPDLVPRSANHGLGQAQLIDCLFTWHRW</sequence>
<gene>
    <name evidence="1" type="ORF">OV287_18810</name>
</gene>
<keyword evidence="2" id="KW-1185">Reference proteome</keyword>
<organism evidence="1 2">
    <name type="scientific">Archangium lansingense</name>
    <dbReference type="NCBI Taxonomy" id="2995310"/>
    <lineage>
        <taxon>Bacteria</taxon>
        <taxon>Pseudomonadati</taxon>
        <taxon>Myxococcota</taxon>
        <taxon>Myxococcia</taxon>
        <taxon>Myxococcales</taxon>
        <taxon>Cystobacterineae</taxon>
        <taxon>Archangiaceae</taxon>
        <taxon>Archangium</taxon>
    </lineage>
</organism>
<name>A0ABT4A4G9_9BACT</name>